<proteinExistence type="predicted"/>
<evidence type="ECO:0000313" key="2">
    <source>
        <dbReference type="EMBL" id="SVD76874.1"/>
    </source>
</evidence>
<protein>
    <submittedName>
        <fullName evidence="2">Uncharacterized protein</fullName>
    </submittedName>
</protein>
<dbReference type="AlphaFoldDB" id="A0A382Y120"/>
<organism evidence="2">
    <name type="scientific">marine metagenome</name>
    <dbReference type="NCBI Taxonomy" id="408172"/>
    <lineage>
        <taxon>unclassified sequences</taxon>
        <taxon>metagenomes</taxon>
        <taxon>ecological metagenomes</taxon>
    </lineage>
</organism>
<feature type="non-terminal residue" evidence="2">
    <location>
        <position position="96"/>
    </location>
</feature>
<feature type="transmembrane region" description="Helical" evidence="1">
    <location>
        <begin position="15"/>
        <end position="37"/>
    </location>
</feature>
<keyword evidence="1" id="KW-0472">Membrane</keyword>
<reference evidence="2" key="1">
    <citation type="submission" date="2018-05" db="EMBL/GenBank/DDBJ databases">
        <authorList>
            <person name="Lanie J.A."/>
            <person name="Ng W.-L."/>
            <person name="Kazmierczak K.M."/>
            <person name="Andrzejewski T.M."/>
            <person name="Davidsen T.M."/>
            <person name="Wayne K.J."/>
            <person name="Tettelin H."/>
            <person name="Glass J.I."/>
            <person name="Rusch D."/>
            <person name="Podicherti R."/>
            <person name="Tsui H.-C.T."/>
            <person name="Winkler M.E."/>
        </authorList>
    </citation>
    <scope>NUCLEOTIDE SEQUENCE</scope>
</reference>
<gene>
    <name evidence="2" type="ORF">METZ01_LOCUS429728</name>
</gene>
<accession>A0A382Y120</accession>
<sequence length="96" mass="10358">MNKEADLENVPGEPAAPSLPLCLLWMISLAISLLALACGTPPLPAVSAGELLLLYKGQPVTVDDEHWKEALYYQEDDNATPYTGIIEATYTNGSPR</sequence>
<evidence type="ECO:0000256" key="1">
    <source>
        <dbReference type="SAM" id="Phobius"/>
    </source>
</evidence>
<keyword evidence="1" id="KW-1133">Transmembrane helix</keyword>
<keyword evidence="1" id="KW-0812">Transmembrane</keyword>
<name>A0A382Y120_9ZZZZ</name>
<dbReference type="EMBL" id="UINC01172016">
    <property type="protein sequence ID" value="SVD76874.1"/>
    <property type="molecule type" value="Genomic_DNA"/>
</dbReference>